<feature type="domain" description="DUF2231" evidence="3">
    <location>
        <begin position="54"/>
        <end position="171"/>
    </location>
</feature>
<feature type="transmembrane region" description="Helical" evidence="2">
    <location>
        <begin position="57"/>
        <end position="78"/>
    </location>
</feature>
<dbReference type="Pfam" id="PF09990">
    <property type="entry name" value="DUF2231"/>
    <property type="match status" value="1"/>
</dbReference>
<evidence type="ECO:0000259" key="3">
    <source>
        <dbReference type="Pfam" id="PF09990"/>
    </source>
</evidence>
<organism evidence="4 5">
    <name type="scientific">Qipengyuania vulgaris</name>
    <dbReference type="NCBI Taxonomy" id="291985"/>
    <lineage>
        <taxon>Bacteria</taxon>
        <taxon>Pseudomonadati</taxon>
        <taxon>Pseudomonadota</taxon>
        <taxon>Alphaproteobacteria</taxon>
        <taxon>Sphingomonadales</taxon>
        <taxon>Erythrobacteraceae</taxon>
        <taxon>Qipengyuania</taxon>
    </lineage>
</organism>
<feature type="transmembrane region" description="Helical" evidence="2">
    <location>
        <begin position="151"/>
        <end position="168"/>
    </location>
</feature>
<name>A0A844XMR9_9SPHN</name>
<keyword evidence="5" id="KW-1185">Reference proteome</keyword>
<protein>
    <recommendedName>
        <fullName evidence="3">DUF2231 domain-containing protein</fullName>
    </recommendedName>
</protein>
<keyword evidence="2" id="KW-0472">Membrane</keyword>
<proteinExistence type="predicted"/>
<feature type="compositionally biased region" description="Basic and acidic residues" evidence="1">
    <location>
        <begin position="1"/>
        <end position="11"/>
    </location>
</feature>
<reference evidence="4 5" key="1">
    <citation type="submission" date="2019-12" db="EMBL/GenBank/DDBJ databases">
        <title>Genomic-based taxomic classification of the family Erythrobacteraceae.</title>
        <authorList>
            <person name="Xu L."/>
        </authorList>
    </citation>
    <scope>NUCLEOTIDE SEQUENCE [LARGE SCALE GENOMIC DNA]</scope>
    <source>
        <strain evidence="4 5">DSM 17792</strain>
    </source>
</reference>
<feature type="transmembrane region" description="Helical" evidence="2">
    <location>
        <begin position="90"/>
        <end position="110"/>
    </location>
</feature>
<sequence>MAHGKESHGTEVENPTVNGMPAAGDKIGASQNALDRDRPVSQHEVTDTSIWTSLHPAMVHFPIGLLLAATLAELIGLARPSNRLTAAVSVMTWGGAAGAVVAVIFGWIHTGLWLGGDATMHWHRWTGTGLAVAAIAAVVLERRSDRRSFRVMLLLIAAVLCAQGYWGGELAHGPNHLSL</sequence>
<dbReference type="EMBL" id="WTYC01000001">
    <property type="protein sequence ID" value="MXO47465.1"/>
    <property type="molecule type" value="Genomic_DNA"/>
</dbReference>
<gene>
    <name evidence="4" type="ORF">GRI69_04245</name>
</gene>
<dbReference type="Proteomes" id="UP000448199">
    <property type="component" value="Unassembled WGS sequence"/>
</dbReference>
<evidence type="ECO:0000256" key="2">
    <source>
        <dbReference type="SAM" id="Phobius"/>
    </source>
</evidence>
<feature type="region of interest" description="Disordered" evidence="1">
    <location>
        <begin position="1"/>
        <end position="27"/>
    </location>
</feature>
<evidence type="ECO:0000313" key="5">
    <source>
        <dbReference type="Proteomes" id="UP000448199"/>
    </source>
</evidence>
<keyword evidence="2" id="KW-1133">Transmembrane helix</keyword>
<dbReference type="InterPro" id="IPR019251">
    <property type="entry name" value="DUF2231_TM"/>
</dbReference>
<feature type="transmembrane region" description="Helical" evidence="2">
    <location>
        <begin position="122"/>
        <end position="139"/>
    </location>
</feature>
<evidence type="ECO:0000256" key="1">
    <source>
        <dbReference type="SAM" id="MobiDB-lite"/>
    </source>
</evidence>
<accession>A0A844XMR9</accession>
<dbReference type="OrthoDB" id="7500556at2"/>
<comment type="caution">
    <text evidence="4">The sequence shown here is derived from an EMBL/GenBank/DDBJ whole genome shotgun (WGS) entry which is preliminary data.</text>
</comment>
<keyword evidence="2" id="KW-0812">Transmembrane</keyword>
<dbReference type="AlphaFoldDB" id="A0A844XMR9"/>
<dbReference type="RefSeq" id="WP_160726957.1">
    <property type="nucleotide sequence ID" value="NZ_WTYC01000001.1"/>
</dbReference>
<evidence type="ECO:0000313" key="4">
    <source>
        <dbReference type="EMBL" id="MXO47465.1"/>
    </source>
</evidence>